<dbReference type="Proteomes" id="UP000032417">
    <property type="component" value="Chromosome 1"/>
</dbReference>
<reference evidence="3 4" key="1">
    <citation type="submission" date="2014-08" db="EMBL/GenBank/DDBJ databases">
        <authorList>
            <person name="Wibberg D."/>
        </authorList>
    </citation>
    <scope>NUCLEOTIDE SEQUENCE [LARGE SCALE GENOMIC DNA]</scope>
    <source>
        <strain evidence="4">ING2-E5B</strain>
    </source>
</reference>
<dbReference type="GO" id="GO:0004252">
    <property type="term" value="F:serine-type endopeptidase activity"/>
    <property type="evidence" value="ECO:0007669"/>
    <property type="project" value="InterPro"/>
</dbReference>
<dbReference type="KEGG" id="pbt:ING2E5B_1965"/>
<evidence type="ECO:0000313" key="3">
    <source>
        <dbReference type="EMBL" id="CEA16697.1"/>
    </source>
</evidence>
<accession>A0A098C447</accession>
<proteinExistence type="predicted"/>
<dbReference type="OrthoDB" id="9809549at2"/>
<dbReference type="InterPro" id="IPR002471">
    <property type="entry name" value="Pept_S9_AS"/>
</dbReference>
<dbReference type="InterPro" id="IPR053145">
    <property type="entry name" value="AB_hydrolase_Est10"/>
</dbReference>
<organism evidence="3 4">
    <name type="scientific">Fermentimonas caenicola</name>
    <dbReference type="NCBI Taxonomy" id="1562970"/>
    <lineage>
        <taxon>Bacteria</taxon>
        <taxon>Pseudomonadati</taxon>
        <taxon>Bacteroidota</taxon>
        <taxon>Bacteroidia</taxon>
        <taxon>Bacteroidales</taxon>
        <taxon>Dysgonomonadaceae</taxon>
        <taxon>Fermentimonas</taxon>
    </lineage>
</organism>
<gene>
    <name evidence="3" type="ORF">ING2E5B_1965</name>
</gene>
<dbReference type="InterPro" id="IPR022742">
    <property type="entry name" value="Hydrolase_4"/>
</dbReference>
<dbReference type="PROSITE" id="PS00708">
    <property type="entry name" value="PRO_ENDOPEP_SER"/>
    <property type="match status" value="1"/>
</dbReference>
<dbReference type="SUPFAM" id="SSF53474">
    <property type="entry name" value="alpha/beta-Hydrolases"/>
    <property type="match status" value="1"/>
</dbReference>
<evidence type="ECO:0000256" key="1">
    <source>
        <dbReference type="ARBA" id="ARBA00022801"/>
    </source>
</evidence>
<dbReference type="InterPro" id="IPR029058">
    <property type="entry name" value="AB_hydrolase_fold"/>
</dbReference>
<evidence type="ECO:0000259" key="2">
    <source>
        <dbReference type="Pfam" id="PF12146"/>
    </source>
</evidence>
<dbReference type="STRING" id="1562970.ING2E5B_1965"/>
<dbReference type="PATRIC" id="fig|1562970.3.peg.1941"/>
<sequence length="465" mass="51598">MNKAVFYIFLFLLTGNLYSQEIIGSWTGSLKIQETSLRLVFNVSMKDSVLISTFDSPDQGAFGLPTTRTTYSESDKKLEIIASGLGIFYRGILENDSIVGTFNQGGIPFPLTLRKTIKEVVHKPQTPIEPLPYISEEVTISDNSQNKVSLSGTLTLPDSTGIFPAIILIAGSGPNDRDETIFGHKPFYVISDYLTRNGFAVLRYDKRGVGKSTGDYSKATISDFVTDASNALEYLKSRKGIDSSKIGMLGHSEGGIIAPMVASKSSDVKFLVLLAAPGTKGIEIVLDQNENSLKHQGIEPETINRLQLTNREIFESLLVWSGSENDRTALRDRLSYLWEQLPILIKLKLEKEPYLRAQFNAMITPGYRSFLATDPKDYLSLVSCPVLAINGENDVQVPALKNLEAIKHHIQKGGNYKVETKSYPMLNHLFQESITGQPDEYAKIDQTISPQVLSDITNWVKNQTE</sequence>
<dbReference type="Gene3D" id="3.40.50.1820">
    <property type="entry name" value="alpha/beta hydrolase"/>
    <property type="match status" value="1"/>
</dbReference>
<name>A0A098C447_9BACT</name>
<dbReference type="EMBL" id="LN515532">
    <property type="protein sequence ID" value="CEA16697.1"/>
    <property type="molecule type" value="Genomic_DNA"/>
</dbReference>
<dbReference type="GO" id="GO:0006508">
    <property type="term" value="P:proteolysis"/>
    <property type="evidence" value="ECO:0007669"/>
    <property type="project" value="InterPro"/>
</dbReference>
<keyword evidence="1" id="KW-0378">Hydrolase</keyword>
<feature type="domain" description="Serine aminopeptidase S33" evidence="2">
    <location>
        <begin position="191"/>
        <end position="280"/>
    </location>
</feature>
<dbReference type="Pfam" id="PF12146">
    <property type="entry name" value="Hydrolase_4"/>
    <property type="match status" value="1"/>
</dbReference>
<dbReference type="PANTHER" id="PTHR43265:SF1">
    <property type="entry name" value="ESTERASE ESTD"/>
    <property type="match status" value="1"/>
</dbReference>
<dbReference type="HOGENOM" id="CLU_033707_2_0_10"/>
<dbReference type="PANTHER" id="PTHR43265">
    <property type="entry name" value="ESTERASE ESTD"/>
    <property type="match status" value="1"/>
</dbReference>
<keyword evidence="4" id="KW-1185">Reference proteome</keyword>
<dbReference type="AlphaFoldDB" id="A0A098C447"/>
<protein>
    <recommendedName>
        <fullName evidence="2">Serine aminopeptidase S33 domain-containing protein</fullName>
    </recommendedName>
</protein>
<evidence type="ECO:0000313" key="4">
    <source>
        <dbReference type="Proteomes" id="UP000032417"/>
    </source>
</evidence>
<dbReference type="GO" id="GO:0052689">
    <property type="term" value="F:carboxylic ester hydrolase activity"/>
    <property type="evidence" value="ECO:0007669"/>
    <property type="project" value="TreeGrafter"/>
</dbReference>